<proteinExistence type="inferred from homology"/>
<evidence type="ECO:0000313" key="8">
    <source>
        <dbReference type="Proteomes" id="UP000799536"/>
    </source>
</evidence>
<dbReference type="OrthoDB" id="1069523at2759"/>
<feature type="binding site" evidence="5">
    <location>
        <position position="350"/>
    </location>
    <ligand>
        <name>Fe cation</name>
        <dbReference type="ChEBI" id="CHEBI:24875"/>
        <note>catalytic</note>
    </ligand>
</feature>
<feature type="compositionally biased region" description="Basic and acidic residues" evidence="6">
    <location>
        <begin position="404"/>
        <end position="414"/>
    </location>
</feature>
<dbReference type="EMBL" id="ML994101">
    <property type="protein sequence ID" value="KAF2199023.1"/>
    <property type="molecule type" value="Genomic_DNA"/>
</dbReference>
<evidence type="ECO:0000256" key="3">
    <source>
        <dbReference type="ARBA" id="ARBA00023002"/>
    </source>
</evidence>
<name>A0A9P4JGI7_9PLEO</name>
<accession>A0A9P4JGI7</accession>
<comment type="caution">
    <text evidence="7">The sequence shown here is derived from an EMBL/GenBank/DDBJ whole genome shotgun (WGS) entry which is preliminary data.</text>
</comment>
<sequence length="711" mass="79794">MFRAIRWEKPKEKHPYLTGNFAPIARICTPTPCTYTGVIPEDLYGGEYVRNGANPIPNLTSGRDAYWLDGDGMLSGVIFQRSLVDPTKIVPHFVNRFILTDLYLYSLENPSLQGPILPSIAILVNPLSSLMAIVLRILRTILIVFLSHLPGSEQGIKKISVANNALVFHDGRALSTCESGPPIRIKLPGLETIGWYDGDSAEGECHRRTKGPIIGGNDLFGWIREWTTGHPKVDPSTGEMMLFHSSFLPPYVQYSVIPQSYTQKRSISSPEMLNIPIPGVSGAKMMHDFGVSKNYTVILDLPLSLDPLNLIKRKPIILYEPDKPARFGVFPRRELQDVKWFETKGCCIFHTANTWDELDSEGNVTVNLLACRLTSPTVIYTVGNIAAPQLLSTRKSDIPLEKSRHDSLDADKSEQAFSSPSKQSSEEEDQCRLYLYQFNLECDPPVIKTQYALSSIPFEFPTLNPAYEMSSARYIYGCSTTSISFDTTLGRTTKIDVIAKIDIHALIEKGKRAPPTSITGCIDTRTVAKIRTSRDPKDSIKTFIMPPNWYAQEARFIPRKNSQSHCHSTYQPRNPSISTVLSDELEVQPDIPQAPDYPLNPPAEDDGYLIFYAFDESQLDEEGECPDGAVSELWIVDAKGMRDVVARVRLPQRVPYGLHGRWFTEEEIRGQRGFERVREVRMSSQGKVGLVVGLMRMVMGGVRRWVFWAIG</sequence>
<feature type="binding site" evidence="5">
    <location>
        <position position="659"/>
    </location>
    <ligand>
        <name>Fe cation</name>
        <dbReference type="ChEBI" id="CHEBI:24875"/>
        <note>catalytic</note>
    </ligand>
</feature>
<dbReference type="Pfam" id="PF03055">
    <property type="entry name" value="RPE65"/>
    <property type="match status" value="1"/>
</dbReference>
<protein>
    <submittedName>
        <fullName evidence="7">Carotenoid oxygenase</fullName>
    </submittedName>
</protein>
<gene>
    <name evidence="7" type="ORF">GQ43DRAFT_492323</name>
</gene>
<evidence type="ECO:0000256" key="6">
    <source>
        <dbReference type="SAM" id="MobiDB-lite"/>
    </source>
</evidence>
<keyword evidence="8" id="KW-1185">Reference proteome</keyword>
<keyword evidence="4 5" id="KW-0408">Iron</keyword>
<evidence type="ECO:0000256" key="5">
    <source>
        <dbReference type="PIRSR" id="PIRSR604294-1"/>
    </source>
</evidence>
<keyword evidence="3" id="KW-0560">Oxidoreductase</keyword>
<evidence type="ECO:0000256" key="2">
    <source>
        <dbReference type="ARBA" id="ARBA00022723"/>
    </source>
</evidence>
<keyword evidence="2 5" id="KW-0479">Metal-binding</keyword>
<dbReference type="InterPro" id="IPR004294">
    <property type="entry name" value="Carotenoid_Oase"/>
</dbReference>
<comment type="similarity">
    <text evidence="1">Belongs to the carotenoid oxygenase family.</text>
</comment>
<feature type="region of interest" description="Disordered" evidence="6">
    <location>
        <begin position="404"/>
        <end position="425"/>
    </location>
</feature>
<comment type="cofactor">
    <cofactor evidence="5">
        <name>Fe(2+)</name>
        <dbReference type="ChEBI" id="CHEBI:29033"/>
    </cofactor>
    <text evidence="5">Binds 1 Fe(2+) ion per subunit.</text>
</comment>
<dbReference type="GO" id="GO:0016121">
    <property type="term" value="P:carotene catabolic process"/>
    <property type="evidence" value="ECO:0007669"/>
    <property type="project" value="TreeGrafter"/>
</dbReference>
<dbReference type="AlphaFoldDB" id="A0A9P4JGI7"/>
<organism evidence="7 8">
    <name type="scientific">Delitschia confertaspora ATCC 74209</name>
    <dbReference type="NCBI Taxonomy" id="1513339"/>
    <lineage>
        <taxon>Eukaryota</taxon>
        <taxon>Fungi</taxon>
        <taxon>Dikarya</taxon>
        <taxon>Ascomycota</taxon>
        <taxon>Pezizomycotina</taxon>
        <taxon>Dothideomycetes</taxon>
        <taxon>Pleosporomycetidae</taxon>
        <taxon>Pleosporales</taxon>
        <taxon>Delitschiaceae</taxon>
        <taxon>Delitschia</taxon>
    </lineage>
</organism>
<dbReference type="GO" id="GO:0046872">
    <property type="term" value="F:metal ion binding"/>
    <property type="evidence" value="ECO:0007669"/>
    <property type="project" value="UniProtKB-KW"/>
</dbReference>
<evidence type="ECO:0000256" key="1">
    <source>
        <dbReference type="ARBA" id="ARBA00006787"/>
    </source>
</evidence>
<dbReference type="PANTHER" id="PTHR10543:SF89">
    <property type="entry name" value="CAROTENOID 9,10(9',10')-CLEAVAGE DIOXYGENASE 1"/>
    <property type="match status" value="1"/>
</dbReference>
<feature type="binding site" evidence="5">
    <location>
        <position position="230"/>
    </location>
    <ligand>
        <name>Fe cation</name>
        <dbReference type="ChEBI" id="CHEBI:24875"/>
        <note>catalytic</note>
    </ligand>
</feature>
<evidence type="ECO:0000256" key="4">
    <source>
        <dbReference type="ARBA" id="ARBA00023004"/>
    </source>
</evidence>
<feature type="binding site" evidence="5">
    <location>
        <position position="287"/>
    </location>
    <ligand>
        <name>Fe cation</name>
        <dbReference type="ChEBI" id="CHEBI:24875"/>
        <note>catalytic</note>
    </ligand>
</feature>
<evidence type="ECO:0000313" key="7">
    <source>
        <dbReference type="EMBL" id="KAF2199023.1"/>
    </source>
</evidence>
<dbReference type="Proteomes" id="UP000799536">
    <property type="component" value="Unassembled WGS sequence"/>
</dbReference>
<dbReference type="GO" id="GO:0010436">
    <property type="term" value="F:carotenoid dioxygenase activity"/>
    <property type="evidence" value="ECO:0007669"/>
    <property type="project" value="TreeGrafter"/>
</dbReference>
<dbReference type="PANTHER" id="PTHR10543">
    <property type="entry name" value="BETA-CAROTENE DIOXYGENASE"/>
    <property type="match status" value="1"/>
</dbReference>
<reference evidence="7" key="1">
    <citation type="journal article" date="2020" name="Stud. Mycol.">
        <title>101 Dothideomycetes genomes: a test case for predicting lifestyles and emergence of pathogens.</title>
        <authorList>
            <person name="Haridas S."/>
            <person name="Albert R."/>
            <person name="Binder M."/>
            <person name="Bloem J."/>
            <person name="Labutti K."/>
            <person name="Salamov A."/>
            <person name="Andreopoulos B."/>
            <person name="Baker S."/>
            <person name="Barry K."/>
            <person name="Bills G."/>
            <person name="Bluhm B."/>
            <person name="Cannon C."/>
            <person name="Castanera R."/>
            <person name="Culley D."/>
            <person name="Daum C."/>
            <person name="Ezra D."/>
            <person name="Gonzalez J."/>
            <person name="Henrissat B."/>
            <person name="Kuo A."/>
            <person name="Liang C."/>
            <person name="Lipzen A."/>
            <person name="Lutzoni F."/>
            <person name="Magnuson J."/>
            <person name="Mondo S."/>
            <person name="Nolan M."/>
            <person name="Ohm R."/>
            <person name="Pangilinan J."/>
            <person name="Park H.-J."/>
            <person name="Ramirez L."/>
            <person name="Alfaro M."/>
            <person name="Sun H."/>
            <person name="Tritt A."/>
            <person name="Yoshinaga Y."/>
            <person name="Zwiers L.-H."/>
            <person name="Turgeon B."/>
            <person name="Goodwin S."/>
            <person name="Spatafora J."/>
            <person name="Crous P."/>
            <person name="Grigoriev I."/>
        </authorList>
    </citation>
    <scope>NUCLEOTIDE SEQUENCE</scope>
    <source>
        <strain evidence="7">ATCC 74209</strain>
    </source>
</reference>